<dbReference type="EMBL" id="JBHMEA010000039">
    <property type="protein sequence ID" value="MFB9232412.1"/>
    <property type="molecule type" value="Genomic_DNA"/>
</dbReference>
<reference evidence="1 2" key="1">
    <citation type="submission" date="2024-09" db="EMBL/GenBank/DDBJ databases">
        <authorList>
            <person name="Sun Q."/>
            <person name="Mori K."/>
        </authorList>
    </citation>
    <scope>NUCLEOTIDE SEQUENCE [LARGE SCALE GENOMIC DNA]</scope>
    <source>
        <strain evidence="1 2">CECT 8726</strain>
    </source>
</reference>
<sequence>MTKSKDIVWVSHAMMAAGMTKSFIHDVYLENAERTVDTLRQNKKGVPLSADRFPQEIYGKYPDQMHKKQPDIFSAGGFWTVSPAFADVLRQFNLGQTSLYPTKLFQFDRVTPVEGEYFLSEFRGNKRHL</sequence>
<protein>
    <submittedName>
        <fullName evidence="1">Uncharacterized protein</fullName>
    </submittedName>
</protein>
<gene>
    <name evidence="1" type="ORF">ACFFUT_11510</name>
</gene>
<dbReference type="RefSeq" id="WP_213887953.1">
    <property type="nucleotide sequence ID" value="NZ_JAGFNU010000002.1"/>
</dbReference>
<organism evidence="1 2">
    <name type="scientific">Pseudohalocynthiibacter aestuariivivens</name>
    <dbReference type="NCBI Taxonomy" id="1591409"/>
    <lineage>
        <taxon>Bacteria</taxon>
        <taxon>Pseudomonadati</taxon>
        <taxon>Pseudomonadota</taxon>
        <taxon>Alphaproteobacteria</taxon>
        <taxon>Rhodobacterales</taxon>
        <taxon>Paracoccaceae</taxon>
        <taxon>Pseudohalocynthiibacter</taxon>
    </lineage>
</organism>
<comment type="caution">
    <text evidence="1">The sequence shown here is derived from an EMBL/GenBank/DDBJ whole genome shotgun (WGS) entry which is preliminary data.</text>
</comment>
<proteinExistence type="predicted"/>
<accession>A0ABV5JG17</accession>
<name>A0ABV5JG17_9RHOB</name>
<evidence type="ECO:0000313" key="2">
    <source>
        <dbReference type="Proteomes" id="UP001589683"/>
    </source>
</evidence>
<dbReference type="Proteomes" id="UP001589683">
    <property type="component" value="Unassembled WGS sequence"/>
</dbReference>
<evidence type="ECO:0000313" key="1">
    <source>
        <dbReference type="EMBL" id="MFB9232412.1"/>
    </source>
</evidence>
<keyword evidence="2" id="KW-1185">Reference proteome</keyword>